<reference evidence="6 7" key="1">
    <citation type="journal article" date="2024" name="Front Chem Biol">
        <title>Unveiling the potential of Daldinia eschscholtzii MFLUCC 19-0629 through bioactivity and bioinformatics studies for enhanced sustainable agriculture production.</title>
        <authorList>
            <person name="Brooks S."/>
            <person name="Weaver J.A."/>
            <person name="Klomchit A."/>
            <person name="Alharthi S.A."/>
            <person name="Onlamun T."/>
            <person name="Nurani R."/>
            <person name="Vong T.K."/>
            <person name="Alberti F."/>
            <person name="Greco C."/>
        </authorList>
    </citation>
    <scope>NUCLEOTIDE SEQUENCE [LARGE SCALE GENOMIC DNA]</scope>
    <source>
        <strain evidence="6">MFLUCC 19-0629</strain>
    </source>
</reference>
<dbReference type="AlphaFoldDB" id="A0AAX6MA28"/>
<keyword evidence="3" id="KW-0472">Membrane</keyword>
<feature type="region of interest" description="Disordered" evidence="2">
    <location>
        <begin position="506"/>
        <end position="538"/>
    </location>
</feature>
<dbReference type="Proteomes" id="UP001369815">
    <property type="component" value="Unassembled WGS sequence"/>
</dbReference>
<dbReference type="GO" id="GO:0008270">
    <property type="term" value="F:zinc ion binding"/>
    <property type="evidence" value="ECO:0007669"/>
    <property type="project" value="UniProtKB-KW"/>
</dbReference>
<dbReference type="Pfam" id="PF13639">
    <property type="entry name" value="zf-RING_2"/>
    <property type="match status" value="1"/>
</dbReference>
<dbReference type="GO" id="GO:0061630">
    <property type="term" value="F:ubiquitin protein ligase activity"/>
    <property type="evidence" value="ECO:0007669"/>
    <property type="project" value="TreeGrafter"/>
</dbReference>
<feature type="region of interest" description="Disordered" evidence="2">
    <location>
        <begin position="705"/>
        <end position="794"/>
    </location>
</feature>
<dbReference type="Gene3D" id="3.30.40.10">
    <property type="entry name" value="Zinc/RING finger domain, C3HC4 (zinc finger)"/>
    <property type="match status" value="1"/>
</dbReference>
<dbReference type="SUPFAM" id="SSF53474">
    <property type="entry name" value="alpha/beta-Hydrolases"/>
    <property type="match status" value="1"/>
</dbReference>
<name>A0AAX6MA28_9PEZI</name>
<dbReference type="InterPro" id="IPR051826">
    <property type="entry name" value="E3_ubiquitin-ligase_domain"/>
</dbReference>
<dbReference type="InterPro" id="IPR000073">
    <property type="entry name" value="AB_hydrolase_1"/>
</dbReference>
<dbReference type="Gene3D" id="3.40.50.1820">
    <property type="entry name" value="alpha/beta hydrolase"/>
    <property type="match status" value="1"/>
</dbReference>
<feature type="transmembrane region" description="Helical" evidence="3">
    <location>
        <begin position="251"/>
        <end position="276"/>
    </location>
</feature>
<keyword evidence="7" id="KW-1185">Reference proteome</keyword>
<dbReference type="PANTHER" id="PTHR22765">
    <property type="entry name" value="RING FINGER AND PROTEASE ASSOCIATED DOMAIN-CONTAINING"/>
    <property type="match status" value="1"/>
</dbReference>
<evidence type="ECO:0000256" key="3">
    <source>
        <dbReference type="SAM" id="Phobius"/>
    </source>
</evidence>
<keyword evidence="1" id="KW-0862">Zinc</keyword>
<feature type="region of interest" description="Disordered" evidence="2">
    <location>
        <begin position="326"/>
        <end position="349"/>
    </location>
</feature>
<dbReference type="Pfam" id="PF12697">
    <property type="entry name" value="Abhydrolase_6"/>
    <property type="match status" value="1"/>
</dbReference>
<comment type="caution">
    <text evidence="6">The sequence shown here is derived from an EMBL/GenBank/DDBJ whole genome shotgun (WGS) entry which is preliminary data.</text>
</comment>
<dbReference type="GO" id="GO:0005737">
    <property type="term" value="C:cytoplasm"/>
    <property type="evidence" value="ECO:0007669"/>
    <property type="project" value="TreeGrafter"/>
</dbReference>
<feature type="signal peptide" evidence="4">
    <location>
        <begin position="1"/>
        <end position="20"/>
    </location>
</feature>
<gene>
    <name evidence="6" type="ORF">Daesc_009408</name>
</gene>
<sequence>MHSIGFVLSHLLLSLSSMLCITITVITISTNPDPLLFSNPSWTGGHSVPSTILRNITALSSHIAYSEDLLENITTLSTTSVSTPNGVIQGLLYVPDLGDDDPCQEEAAKYIPSNVTRQVNLPPTNYNLIALAPWINPDCTQSFLASARLDPIRGMLVYRPDNDTSQPPDIDDDAWDLGDGEIWKTQNRYPVYAIPGASGNEMMRQLSLYSGDLSQVPFSSQIIATYSPNPADYVRVWTELTVATVSTTLPLWAFILIILGVIIAIISSTSMLMHFVQSRRRAALRRRVMRGEVNLEALGIKRLMVPMHHILTFPLFTYNYDPPLPSSPTSVKSPQKTGRRSSEGSHIPGSVRIERNDSAIDYQPACLICLEDFESKKTIIRELPCGHIYHPECIDEFLGQVSSLCPSCKASMLPRGYCPKITNSMVRREFGTRKLRSSGVVISVDVERGRQRLSSWSSSMKKHICRISSPQPEEAIDLQEHPTDGRASTIGTTRDRMQELVVPVDETNSDDGRPQCKSPDSAAPHLKISAETPGETSSLEVKHKLLEPDPDPAVADGAVASRPLVICFHGSGESCSPSWDALACILTAVPHRLRVLLYDRGILNPRPPQATSELREYLKSEGLKGPCVLVAHSYGGAFARTFLEQEQEDKGKDKGDNEDVEVVGMVLVETGQEGGLDASVERAQYARRVLGTRPLSVVRGELAAAAVGGPGDGGGERAGRGRDEEGGPAAAEGDAEGVRGGGRADEEEAAGARGGEGEEEVRARAGLRAPRRAGSAGRCGGRDRVGAGECGQGG</sequence>
<keyword evidence="3" id="KW-0812">Transmembrane</keyword>
<feature type="compositionally biased region" description="Basic and acidic residues" evidence="2">
    <location>
        <begin position="714"/>
        <end position="725"/>
    </location>
</feature>
<keyword evidence="1" id="KW-0863">Zinc-finger</keyword>
<accession>A0AAX6MA28</accession>
<dbReference type="GO" id="GO:0006511">
    <property type="term" value="P:ubiquitin-dependent protein catabolic process"/>
    <property type="evidence" value="ECO:0007669"/>
    <property type="project" value="TreeGrafter"/>
</dbReference>
<proteinExistence type="predicted"/>
<feature type="compositionally biased region" description="Low complexity" evidence="2">
    <location>
        <begin position="764"/>
        <end position="776"/>
    </location>
</feature>
<dbReference type="SUPFAM" id="SSF57850">
    <property type="entry name" value="RING/U-box"/>
    <property type="match status" value="1"/>
</dbReference>
<evidence type="ECO:0000259" key="5">
    <source>
        <dbReference type="PROSITE" id="PS50089"/>
    </source>
</evidence>
<evidence type="ECO:0000313" key="7">
    <source>
        <dbReference type="Proteomes" id="UP001369815"/>
    </source>
</evidence>
<dbReference type="InterPro" id="IPR029058">
    <property type="entry name" value="AB_hydrolase_fold"/>
</dbReference>
<dbReference type="InterPro" id="IPR013083">
    <property type="entry name" value="Znf_RING/FYVE/PHD"/>
</dbReference>
<keyword evidence="3" id="KW-1133">Transmembrane helix</keyword>
<dbReference type="InterPro" id="IPR001841">
    <property type="entry name" value="Znf_RING"/>
</dbReference>
<organism evidence="6 7">
    <name type="scientific">Daldinia eschscholtzii</name>
    <dbReference type="NCBI Taxonomy" id="292717"/>
    <lineage>
        <taxon>Eukaryota</taxon>
        <taxon>Fungi</taxon>
        <taxon>Dikarya</taxon>
        <taxon>Ascomycota</taxon>
        <taxon>Pezizomycotina</taxon>
        <taxon>Sordariomycetes</taxon>
        <taxon>Xylariomycetidae</taxon>
        <taxon>Xylariales</taxon>
        <taxon>Hypoxylaceae</taxon>
        <taxon>Daldinia</taxon>
    </lineage>
</organism>
<feature type="domain" description="RING-type" evidence="5">
    <location>
        <begin position="366"/>
        <end position="409"/>
    </location>
</feature>
<keyword evidence="1" id="KW-0479">Metal-binding</keyword>
<protein>
    <recommendedName>
        <fullName evidence="5">RING-type domain-containing protein</fullName>
    </recommendedName>
</protein>
<evidence type="ECO:0000313" key="6">
    <source>
        <dbReference type="EMBL" id="KAK6949333.1"/>
    </source>
</evidence>
<evidence type="ECO:0000256" key="2">
    <source>
        <dbReference type="SAM" id="MobiDB-lite"/>
    </source>
</evidence>
<dbReference type="PROSITE" id="PS50089">
    <property type="entry name" value="ZF_RING_2"/>
    <property type="match status" value="1"/>
</dbReference>
<feature type="chain" id="PRO_5043321173" description="RING-type domain-containing protein" evidence="4">
    <location>
        <begin position="21"/>
        <end position="794"/>
    </location>
</feature>
<dbReference type="PANTHER" id="PTHR22765:SF413">
    <property type="entry name" value="FINGER DOMAIN PROTEIN, PUTATIVE (AFU_ORTHOLOGUE AFUA_1G04600)-RELATED"/>
    <property type="match status" value="1"/>
</dbReference>
<keyword evidence="4" id="KW-0732">Signal</keyword>
<evidence type="ECO:0000256" key="4">
    <source>
        <dbReference type="SAM" id="SignalP"/>
    </source>
</evidence>
<evidence type="ECO:0000256" key="1">
    <source>
        <dbReference type="PROSITE-ProRule" id="PRU00175"/>
    </source>
</evidence>
<feature type="compositionally biased region" description="Polar residues" evidence="2">
    <location>
        <begin position="327"/>
        <end position="336"/>
    </location>
</feature>
<dbReference type="EMBL" id="JBANMG010000009">
    <property type="protein sequence ID" value="KAK6949333.1"/>
    <property type="molecule type" value="Genomic_DNA"/>
</dbReference>
<dbReference type="SMART" id="SM00184">
    <property type="entry name" value="RING"/>
    <property type="match status" value="1"/>
</dbReference>